<name>A0AAU7DS76_9BACT</name>
<evidence type="ECO:0000256" key="9">
    <source>
        <dbReference type="HAMAP-Rule" id="MF_00061"/>
    </source>
</evidence>
<comment type="function">
    <text evidence="9">Catalyzes the phosphorylation of the position 2 hydroxy group of 4-diphosphocytidyl-2C-methyl-D-erythritol.</text>
</comment>
<dbReference type="InterPro" id="IPR006204">
    <property type="entry name" value="GHMP_kinase_N_dom"/>
</dbReference>
<evidence type="ECO:0000313" key="12">
    <source>
        <dbReference type="EMBL" id="XBH20088.1"/>
    </source>
</evidence>
<dbReference type="InterPro" id="IPR013750">
    <property type="entry name" value="GHMP_kinase_C_dom"/>
</dbReference>
<dbReference type="InterPro" id="IPR036554">
    <property type="entry name" value="GHMP_kinase_C_sf"/>
</dbReference>
<comment type="pathway">
    <text evidence="9">Isoprenoid biosynthesis; isopentenyl diphosphate biosynthesis via DXP pathway; isopentenyl diphosphate from 1-deoxy-D-xylulose 5-phosphate: step 3/6.</text>
</comment>
<evidence type="ECO:0000256" key="8">
    <source>
        <dbReference type="ARBA" id="ARBA00032554"/>
    </source>
</evidence>
<dbReference type="EC" id="2.7.1.148" evidence="2 9"/>
<comment type="similarity">
    <text evidence="1 9">Belongs to the GHMP kinase family. IspE subfamily.</text>
</comment>
<evidence type="ECO:0000256" key="4">
    <source>
        <dbReference type="ARBA" id="ARBA00022679"/>
    </source>
</evidence>
<feature type="active site" evidence="9">
    <location>
        <position position="170"/>
    </location>
</feature>
<keyword evidence="6 9" id="KW-0418">Kinase</keyword>
<dbReference type="PANTHER" id="PTHR43527">
    <property type="entry name" value="4-DIPHOSPHOCYTIDYL-2-C-METHYL-D-ERYTHRITOL KINASE, CHLOROPLASTIC"/>
    <property type="match status" value="1"/>
</dbReference>
<comment type="catalytic activity">
    <reaction evidence="9">
        <text>4-CDP-2-C-methyl-D-erythritol + ATP = 4-CDP-2-C-methyl-D-erythritol 2-phosphate + ADP + H(+)</text>
        <dbReference type="Rhea" id="RHEA:18437"/>
        <dbReference type="ChEBI" id="CHEBI:15378"/>
        <dbReference type="ChEBI" id="CHEBI:30616"/>
        <dbReference type="ChEBI" id="CHEBI:57823"/>
        <dbReference type="ChEBI" id="CHEBI:57919"/>
        <dbReference type="ChEBI" id="CHEBI:456216"/>
        <dbReference type="EC" id="2.7.1.148"/>
    </reaction>
</comment>
<evidence type="ECO:0000256" key="3">
    <source>
        <dbReference type="ARBA" id="ARBA00017473"/>
    </source>
</evidence>
<dbReference type="GO" id="GO:0050515">
    <property type="term" value="F:4-(cytidine 5'-diphospho)-2-C-methyl-D-erythritol kinase activity"/>
    <property type="evidence" value="ECO:0007669"/>
    <property type="project" value="UniProtKB-UniRule"/>
</dbReference>
<dbReference type="HAMAP" id="MF_00061">
    <property type="entry name" value="IspE"/>
    <property type="match status" value="1"/>
</dbReference>
<accession>A0AAU7DS76</accession>
<dbReference type="SUPFAM" id="SSF54211">
    <property type="entry name" value="Ribosomal protein S5 domain 2-like"/>
    <property type="match status" value="1"/>
</dbReference>
<proteinExistence type="inferred from homology"/>
<protein>
    <recommendedName>
        <fullName evidence="3 9">4-diphosphocytidyl-2-C-methyl-D-erythritol kinase</fullName>
        <shortName evidence="9">CMK</shortName>
        <ecNumber evidence="2 9">2.7.1.148</ecNumber>
    </recommendedName>
    <alternativeName>
        <fullName evidence="8 9">4-(cytidine-5'-diphospho)-2-C-methyl-D-erythritol kinase</fullName>
    </alternativeName>
</protein>
<evidence type="ECO:0000256" key="5">
    <source>
        <dbReference type="ARBA" id="ARBA00022741"/>
    </source>
</evidence>
<dbReference type="Gene3D" id="3.30.70.890">
    <property type="entry name" value="GHMP kinase, C-terminal domain"/>
    <property type="match status" value="1"/>
</dbReference>
<sequence>MPTTVRSHAKINLGLYIGAPRPDGFHELATVYQTLELHDLVTVSAEAAAATSIRLTSNDRRVPTDNRNTAYKMVALELEALGTPASVSIHIEKRLPVQGGLGAGSANAIAAMIGLEAELGLPPTSAPTFPVFSRHGDSSSDLDDLLIDIGLGGGNWPGRQLQLAEKVGSDVPLFLVGGAVLGRDHGQSVFPLPDFEKVWCVVALPPVGVSTPQAFRDWDALCATEGLTADASEDRLEQLSRAYASAFAGAIPQGQHEPGSSGVPGLAGDLAGPQESALVRTGISSWIQNDFERVVFPQHPSLAEIKRLLAATGTPEAAIHASLSGSGSALFGLYLTRGDAQAAQNRLTAAGVESQITRTLPRSEYWAKMLVRQQG</sequence>
<dbReference type="Gene3D" id="3.30.230.10">
    <property type="match status" value="1"/>
</dbReference>
<comment type="caution">
    <text evidence="9">Lacks conserved residue(s) required for the propagation of feature annotation.</text>
</comment>
<dbReference type="SUPFAM" id="SSF55060">
    <property type="entry name" value="GHMP Kinase, C-terminal domain"/>
    <property type="match status" value="1"/>
</dbReference>
<dbReference type="GO" id="GO:0016114">
    <property type="term" value="P:terpenoid biosynthetic process"/>
    <property type="evidence" value="ECO:0007669"/>
    <property type="project" value="InterPro"/>
</dbReference>
<keyword evidence="5 9" id="KW-0547">Nucleotide-binding</keyword>
<dbReference type="AlphaFoldDB" id="A0AAU7DS76"/>
<dbReference type="GO" id="GO:0005524">
    <property type="term" value="F:ATP binding"/>
    <property type="evidence" value="ECO:0007669"/>
    <property type="project" value="UniProtKB-UniRule"/>
</dbReference>
<dbReference type="Pfam" id="PF08544">
    <property type="entry name" value="GHMP_kinases_C"/>
    <property type="match status" value="1"/>
</dbReference>
<dbReference type="InterPro" id="IPR014721">
    <property type="entry name" value="Ribsml_uS5_D2-typ_fold_subgr"/>
</dbReference>
<evidence type="ECO:0000259" key="10">
    <source>
        <dbReference type="Pfam" id="PF00288"/>
    </source>
</evidence>
<reference evidence="12" key="1">
    <citation type="submission" date="2023-03" db="EMBL/GenBank/DDBJ databases">
        <title>Edaphobacter sp.</title>
        <authorList>
            <person name="Huber K.J."/>
            <person name="Papendorf J."/>
            <person name="Pilke C."/>
            <person name="Bunk B."/>
            <person name="Sproeer C."/>
            <person name="Pester M."/>
        </authorList>
    </citation>
    <scope>NUCLEOTIDE SEQUENCE</scope>
    <source>
        <strain evidence="12">DSM 110680</strain>
    </source>
</reference>
<gene>
    <name evidence="9" type="primary">ispE</name>
    <name evidence="12" type="ORF">P8935_04485</name>
</gene>
<dbReference type="PANTHER" id="PTHR43527:SF2">
    <property type="entry name" value="4-DIPHOSPHOCYTIDYL-2-C-METHYL-D-ERYTHRITOL KINASE, CHLOROPLASTIC"/>
    <property type="match status" value="1"/>
</dbReference>
<keyword evidence="4 9" id="KW-0808">Transferase</keyword>
<feature type="domain" description="GHMP kinase N-terminal" evidence="10">
    <location>
        <begin position="68"/>
        <end position="123"/>
    </location>
</feature>
<feature type="domain" description="GHMP kinase C-terminal" evidence="11">
    <location>
        <begin position="288"/>
        <end position="351"/>
    </location>
</feature>
<evidence type="ECO:0000256" key="7">
    <source>
        <dbReference type="ARBA" id="ARBA00022840"/>
    </source>
</evidence>
<evidence type="ECO:0000256" key="2">
    <source>
        <dbReference type="ARBA" id="ARBA00012052"/>
    </source>
</evidence>
<evidence type="ECO:0000256" key="1">
    <source>
        <dbReference type="ARBA" id="ARBA00009684"/>
    </source>
</evidence>
<dbReference type="GO" id="GO:0019288">
    <property type="term" value="P:isopentenyl diphosphate biosynthetic process, methylerythritol 4-phosphate pathway"/>
    <property type="evidence" value="ECO:0007669"/>
    <property type="project" value="UniProtKB-UniRule"/>
</dbReference>
<dbReference type="InterPro" id="IPR020568">
    <property type="entry name" value="Ribosomal_Su5_D2-typ_SF"/>
</dbReference>
<dbReference type="Pfam" id="PF00288">
    <property type="entry name" value="GHMP_kinases_N"/>
    <property type="match status" value="1"/>
</dbReference>
<evidence type="ECO:0000259" key="11">
    <source>
        <dbReference type="Pfam" id="PF08544"/>
    </source>
</evidence>
<feature type="active site" evidence="9">
    <location>
        <position position="10"/>
    </location>
</feature>
<dbReference type="InterPro" id="IPR004424">
    <property type="entry name" value="IspE"/>
</dbReference>
<dbReference type="EMBL" id="CP121196">
    <property type="protein sequence ID" value="XBH20088.1"/>
    <property type="molecule type" value="Genomic_DNA"/>
</dbReference>
<keyword evidence="7 9" id="KW-0067">ATP-binding</keyword>
<keyword evidence="9" id="KW-0414">Isoprene biosynthesis</keyword>
<evidence type="ECO:0000256" key="6">
    <source>
        <dbReference type="ARBA" id="ARBA00022777"/>
    </source>
</evidence>
<organism evidence="12">
    <name type="scientific">Telmatobacter sp. DSM 110680</name>
    <dbReference type="NCBI Taxonomy" id="3036704"/>
    <lineage>
        <taxon>Bacteria</taxon>
        <taxon>Pseudomonadati</taxon>
        <taxon>Acidobacteriota</taxon>
        <taxon>Terriglobia</taxon>
        <taxon>Terriglobales</taxon>
        <taxon>Acidobacteriaceae</taxon>
        <taxon>Telmatobacter</taxon>
    </lineage>
</organism>